<evidence type="ECO:0000313" key="6">
    <source>
        <dbReference type="EMBL" id="KAJ7722656.1"/>
    </source>
</evidence>
<evidence type="ECO:0000256" key="3">
    <source>
        <dbReference type="SAM" id="MobiDB-lite"/>
    </source>
</evidence>
<name>A0AAD7HKJ7_9AGAR</name>
<dbReference type="Proteomes" id="UP001215280">
    <property type="component" value="Unassembled WGS sequence"/>
</dbReference>
<organism evidence="6 7">
    <name type="scientific">Mycena maculata</name>
    <dbReference type="NCBI Taxonomy" id="230809"/>
    <lineage>
        <taxon>Eukaryota</taxon>
        <taxon>Fungi</taxon>
        <taxon>Dikarya</taxon>
        <taxon>Basidiomycota</taxon>
        <taxon>Agaricomycotina</taxon>
        <taxon>Agaricomycetes</taxon>
        <taxon>Agaricomycetidae</taxon>
        <taxon>Agaricales</taxon>
        <taxon>Marasmiineae</taxon>
        <taxon>Mycenaceae</taxon>
        <taxon>Mycena</taxon>
    </lineage>
</organism>
<dbReference type="InterPro" id="IPR008266">
    <property type="entry name" value="Tyr_kinase_AS"/>
</dbReference>
<keyword evidence="4" id="KW-1133">Transmembrane helix</keyword>
<accession>A0AAD7HKJ7</accession>
<keyword evidence="7" id="KW-1185">Reference proteome</keyword>
<dbReference type="AlphaFoldDB" id="A0AAD7HKJ7"/>
<evidence type="ECO:0000256" key="2">
    <source>
        <dbReference type="ARBA" id="ARBA00022840"/>
    </source>
</evidence>
<dbReference type="EMBL" id="JARJLG010000255">
    <property type="protein sequence ID" value="KAJ7722656.1"/>
    <property type="molecule type" value="Genomic_DNA"/>
</dbReference>
<dbReference type="GO" id="GO:0004672">
    <property type="term" value="F:protein kinase activity"/>
    <property type="evidence" value="ECO:0007669"/>
    <property type="project" value="InterPro"/>
</dbReference>
<feature type="region of interest" description="Disordered" evidence="3">
    <location>
        <begin position="938"/>
        <end position="957"/>
    </location>
</feature>
<dbReference type="InterPro" id="IPR000719">
    <property type="entry name" value="Prot_kinase_dom"/>
</dbReference>
<sequence>MGFHSFLVRPYSRIWGPTAILATALTVSNIPVANALIKKDGNNGGGPTFMVLLFLVLYFRVLQLVSWVLGFHSSQAWYIICLGFLSVLAIINIAFMVYLSVSTSLPLVLPGVYIIFHAVLCAVEIFLGDELRRYMRGLQVIQYMDYLVRADATSLDTDVPTRKTTSKWTWSRLFAPFRRCPTGPIALPADHDRLELASGPSFPGQQSSSPREIPSELAENVLHWSRLALDWHTNKALWITSDNKEQCSEIASTVFNLLSPSGSDNSGIGVALVDVGETRSSFWPLVQGFAVASPEYRTCLPDHLPMELVSMKFRMSQVRSLIFGPDEHDISPWLYYKKATDIVKKLFCKPLLKVYKELDPQKQDSGTDLESAQSPEPPRVIVVVHGIRNPEQADEVYELIDELEVELGKHYKYIGVVAISNPELLRHVSDDDKAIMKYVCTLNVLDNGSVIYSGNSPTPPEFYENLFLLLVDGIHRIGGSRAQKMWKQLREISQADPIDVDDDGSRSTLSTFAKLYTASEDRKKILEILSKIRVITRAQINRRLLKDNIKIAEALQRLFRFPFSAYTKDIPTLPQEHAYAVLNLTHYILDRGVPDNDMVTDYKKFMRHAHRLLNWLAGYLKLLPEEIAVSGVTLLSTHPVKHGGFSNIYHGIYKNSDGDQVEVALKVLKVFEDQSDDERLLLQAKFTKEALVWHYLKHKNIVPFLGVDSTTFPSPARAMVSPWMPLGSVLKYMKENSPSSMYAIELLHDTILGLKYLHSVNIVHGDLCGRNILVDQKTGRARLTDFGLAAFVESDTSIKSSTRSGSARWMAPELLSPPPGTRFKRTPESDIWAFGCVCCEIWSEGQVPFNHIDTDPGVVFAFSNPSDTAMPYQNRPYDKAGNPMPELLWELVQCCFKGEPSERPTAQILADTLSAMKKHAMSQEMVNAQLEAPLLIASGSGTSRPRSPSPSVVEEDSEGLFPRPLLLLSLSPSPSSSPLPTTGKGKQRVRFEDEYTTVRFGPIDIDDDPQEMFGPIFERLLEVVRRNALVEPDLVSAHDSEHLAIRFHSLVDANNFAMTWTVYRFEPYLEVSAILVDVD</sequence>
<dbReference type="InterPro" id="IPR050198">
    <property type="entry name" value="Non-receptor_tyrosine_kinases"/>
</dbReference>
<evidence type="ECO:0000256" key="4">
    <source>
        <dbReference type="SAM" id="Phobius"/>
    </source>
</evidence>
<keyword evidence="4" id="KW-0472">Membrane</keyword>
<dbReference type="GO" id="GO:0005524">
    <property type="term" value="F:ATP binding"/>
    <property type="evidence" value="ECO:0007669"/>
    <property type="project" value="UniProtKB-KW"/>
</dbReference>
<dbReference type="PANTHER" id="PTHR24418">
    <property type="entry name" value="TYROSINE-PROTEIN KINASE"/>
    <property type="match status" value="1"/>
</dbReference>
<proteinExistence type="predicted"/>
<keyword evidence="4" id="KW-0812">Transmembrane</keyword>
<evidence type="ECO:0000313" key="7">
    <source>
        <dbReference type="Proteomes" id="UP001215280"/>
    </source>
</evidence>
<dbReference type="Gene3D" id="1.10.510.10">
    <property type="entry name" value="Transferase(Phosphotransferase) domain 1"/>
    <property type="match status" value="1"/>
</dbReference>
<keyword evidence="1" id="KW-0547">Nucleotide-binding</keyword>
<feature type="domain" description="Protein kinase" evidence="5">
    <location>
        <begin position="634"/>
        <end position="922"/>
    </location>
</feature>
<dbReference type="SUPFAM" id="SSF56112">
    <property type="entry name" value="Protein kinase-like (PK-like)"/>
    <property type="match status" value="1"/>
</dbReference>
<evidence type="ECO:0000256" key="1">
    <source>
        <dbReference type="ARBA" id="ARBA00022741"/>
    </source>
</evidence>
<dbReference type="PRINTS" id="PR00109">
    <property type="entry name" value="TYRKINASE"/>
</dbReference>
<dbReference type="PROSITE" id="PS00109">
    <property type="entry name" value="PROTEIN_KINASE_TYR"/>
    <property type="match status" value="1"/>
</dbReference>
<feature type="transmembrane region" description="Helical" evidence="4">
    <location>
        <begin position="51"/>
        <end position="69"/>
    </location>
</feature>
<keyword evidence="2" id="KW-0067">ATP-binding</keyword>
<gene>
    <name evidence="6" type="ORF">DFH07DRAFT_897892</name>
</gene>
<dbReference type="Pfam" id="PF07714">
    <property type="entry name" value="PK_Tyr_Ser-Thr"/>
    <property type="match status" value="1"/>
</dbReference>
<dbReference type="PROSITE" id="PS50011">
    <property type="entry name" value="PROTEIN_KINASE_DOM"/>
    <property type="match status" value="1"/>
</dbReference>
<feature type="compositionally biased region" description="Low complexity" evidence="3">
    <location>
        <begin position="938"/>
        <end position="952"/>
    </location>
</feature>
<reference evidence="6" key="1">
    <citation type="submission" date="2023-03" db="EMBL/GenBank/DDBJ databases">
        <title>Massive genome expansion in bonnet fungi (Mycena s.s.) driven by repeated elements and novel gene families across ecological guilds.</title>
        <authorList>
            <consortium name="Lawrence Berkeley National Laboratory"/>
            <person name="Harder C.B."/>
            <person name="Miyauchi S."/>
            <person name="Viragh M."/>
            <person name="Kuo A."/>
            <person name="Thoen E."/>
            <person name="Andreopoulos B."/>
            <person name="Lu D."/>
            <person name="Skrede I."/>
            <person name="Drula E."/>
            <person name="Henrissat B."/>
            <person name="Morin E."/>
            <person name="Kohler A."/>
            <person name="Barry K."/>
            <person name="LaButti K."/>
            <person name="Morin E."/>
            <person name="Salamov A."/>
            <person name="Lipzen A."/>
            <person name="Mereny Z."/>
            <person name="Hegedus B."/>
            <person name="Baldrian P."/>
            <person name="Stursova M."/>
            <person name="Weitz H."/>
            <person name="Taylor A."/>
            <person name="Grigoriev I.V."/>
            <person name="Nagy L.G."/>
            <person name="Martin F."/>
            <person name="Kauserud H."/>
        </authorList>
    </citation>
    <scope>NUCLEOTIDE SEQUENCE</scope>
    <source>
        <strain evidence="6">CBHHK188m</strain>
    </source>
</reference>
<evidence type="ECO:0000259" key="5">
    <source>
        <dbReference type="PROSITE" id="PS50011"/>
    </source>
</evidence>
<feature type="transmembrane region" description="Helical" evidence="4">
    <location>
        <begin position="76"/>
        <end position="101"/>
    </location>
</feature>
<dbReference type="InterPro" id="IPR011009">
    <property type="entry name" value="Kinase-like_dom_sf"/>
</dbReference>
<comment type="caution">
    <text evidence="6">The sequence shown here is derived from an EMBL/GenBank/DDBJ whole genome shotgun (WGS) entry which is preliminary data.</text>
</comment>
<dbReference type="InterPro" id="IPR001245">
    <property type="entry name" value="Ser-Thr/Tyr_kinase_cat_dom"/>
</dbReference>
<feature type="transmembrane region" description="Helical" evidence="4">
    <location>
        <begin position="107"/>
        <end position="127"/>
    </location>
</feature>
<protein>
    <recommendedName>
        <fullName evidence="5">Protein kinase domain-containing protein</fullName>
    </recommendedName>
</protein>